<evidence type="ECO:0000313" key="3">
    <source>
        <dbReference type="Proteomes" id="UP001201163"/>
    </source>
</evidence>
<protein>
    <submittedName>
        <fullName evidence="2">Uncharacterized protein</fullName>
    </submittedName>
</protein>
<feature type="region of interest" description="Disordered" evidence="1">
    <location>
        <begin position="181"/>
        <end position="202"/>
    </location>
</feature>
<reference evidence="2" key="1">
    <citation type="submission" date="2022-01" db="EMBL/GenBank/DDBJ databases">
        <title>Comparative genomics reveals a dynamic genome evolution in the ectomycorrhizal milk-cap (Lactarius) mushrooms.</title>
        <authorList>
            <consortium name="DOE Joint Genome Institute"/>
            <person name="Lebreton A."/>
            <person name="Tang N."/>
            <person name="Kuo A."/>
            <person name="LaButti K."/>
            <person name="Drula E."/>
            <person name="Barry K."/>
            <person name="Clum A."/>
            <person name="Lipzen A."/>
            <person name="Mousain D."/>
            <person name="Ng V."/>
            <person name="Wang R."/>
            <person name="Wang X."/>
            <person name="Dai Y."/>
            <person name="Henrissat B."/>
            <person name="Grigoriev I.V."/>
            <person name="Guerin-Laguette A."/>
            <person name="Yu F."/>
            <person name="Martin F.M."/>
        </authorList>
    </citation>
    <scope>NUCLEOTIDE SEQUENCE</scope>
    <source>
        <strain evidence="2">QP</strain>
    </source>
</reference>
<accession>A0AAD4QEJ1</accession>
<organism evidence="2 3">
    <name type="scientific">Lactarius akahatsu</name>
    <dbReference type="NCBI Taxonomy" id="416441"/>
    <lineage>
        <taxon>Eukaryota</taxon>
        <taxon>Fungi</taxon>
        <taxon>Dikarya</taxon>
        <taxon>Basidiomycota</taxon>
        <taxon>Agaricomycotina</taxon>
        <taxon>Agaricomycetes</taxon>
        <taxon>Russulales</taxon>
        <taxon>Russulaceae</taxon>
        <taxon>Lactarius</taxon>
    </lineage>
</organism>
<evidence type="ECO:0000313" key="2">
    <source>
        <dbReference type="EMBL" id="KAH8993516.1"/>
    </source>
</evidence>
<dbReference type="AlphaFoldDB" id="A0AAD4QEJ1"/>
<comment type="caution">
    <text evidence="2">The sequence shown here is derived from an EMBL/GenBank/DDBJ whole genome shotgun (WGS) entry which is preliminary data.</text>
</comment>
<feature type="compositionally biased region" description="Pro residues" evidence="1">
    <location>
        <begin position="155"/>
        <end position="167"/>
    </location>
</feature>
<name>A0AAD4QEJ1_9AGAM</name>
<feature type="region of interest" description="Disordered" evidence="1">
    <location>
        <begin position="214"/>
        <end position="244"/>
    </location>
</feature>
<feature type="region of interest" description="Disordered" evidence="1">
    <location>
        <begin position="544"/>
        <end position="576"/>
    </location>
</feature>
<feature type="region of interest" description="Disordered" evidence="1">
    <location>
        <begin position="347"/>
        <end position="377"/>
    </location>
</feature>
<keyword evidence="3" id="KW-1185">Reference proteome</keyword>
<evidence type="ECO:0000256" key="1">
    <source>
        <dbReference type="SAM" id="MobiDB-lite"/>
    </source>
</evidence>
<feature type="compositionally biased region" description="Basic residues" evidence="1">
    <location>
        <begin position="231"/>
        <end position="241"/>
    </location>
</feature>
<sequence length="674" mass="73678">MTDGGHLLYADLSTSDAAKHEAASHRLCCCAIPLPGFYRGLRQRFQRLYFTHPLVMIHVAESCATASIIDILEEFVFSSLPNLSNHQPVLPPASRRRKIGQPRTTGAISTNDIVVEHMGTGILGEVIGEDVDHGIIANVTPHPQDGKLTSAHTQPSPPHAKTLPPPAMPVHRILRMHQFSHQSLSPSSGQNQSQNATSSQRCLRPQHLHWLSRSFPSRSSLPLPTPTHRMQWPRRTARRKAERNTMFGSFGANWTRVIRPSSAAATQEFTGAARRRGWPRLRTARRTTTGACSWTRTLGLMRRLRTVVIAFGLKERLEAASSSSSPSPSAARISHMPLANSNSVSTSLPLLPLARPPSSSSGGSQSHPPSHPRRHSDCLTAHQGEELDQEQELDDDLDLALELDIDDQYGVIARILVRLRGCPRRLYRQFAETTAAVDPFALTKMRSNKAHEAARQAAASVSREKVVGHMWRFVEDFGSAATLSLLPMARHACKSMHEPANAFYLKGEGNGAARFTRLGKTTLSGVRADERNVALILVKPLSPPHGSGGARKGKGKAGRKIHLPDGKTAAPKIDGSNVAPDVVMHVMGRRKSDRRHRRRWIRRPASGRDIGIGARELAVDNIRRVGYSPRIQCVAPPKELLQTSCETRGSGSAAGVSSHSDAFPFVVLSKAPGV</sequence>
<feature type="compositionally biased region" description="Low complexity" evidence="1">
    <location>
        <begin position="347"/>
        <end position="368"/>
    </location>
</feature>
<dbReference type="Proteomes" id="UP001201163">
    <property type="component" value="Unassembled WGS sequence"/>
</dbReference>
<feature type="compositionally biased region" description="Basic residues" evidence="1">
    <location>
        <begin position="551"/>
        <end position="561"/>
    </location>
</feature>
<feature type="compositionally biased region" description="Polar residues" evidence="1">
    <location>
        <begin position="181"/>
        <end position="201"/>
    </location>
</feature>
<proteinExistence type="predicted"/>
<feature type="region of interest" description="Disordered" evidence="1">
    <location>
        <begin position="140"/>
        <end position="167"/>
    </location>
</feature>
<gene>
    <name evidence="2" type="ORF">EDB92DRAFT_2102977</name>
</gene>
<dbReference type="EMBL" id="JAKELL010000018">
    <property type="protein sequence ID" value="KAH8993516.1"/>
    <property type="molecule type" value="Genomic_DNA"/>
</dbReference>